<gene>
    <name evidence="5" type="ORF">NF557_13665</name>
</gene>
<dbReference type="Gene3D" id="3.50.50.60">
    <property type="entry name" value="FAD/NAD(P)-binding domain"/>
    <property type="match status" value="2"/>
</dbReference>
<dbReference type="InterPro" id="IPR023753">
    <property type="entry name" value="FAD/NAD-binding_dom"/>
</dbReference>
<accession>A0ABY4YGC0</accession>
<evidence type="ECO:0000313" key="6">
    <source>
        <dbReference type="Proteomes" id="UP001056535"/>
    </source>
</evidence>
<dbReference type="Pfam" id="PF07992">
    <property type="entry name" value="Pyr_redox_2"/>
    <property type="match status" value="1"/>
</dbReference>
<evidence type="ECO:0000256" key="1">
    <source>
        <dbReference type="ARBA" id="ARBA00022630"/>
    </source>
</evidence>
<dbReference type="SUPFAM" id="SSF51905">
    <property type="entry name" value="FAD/NAD(P)-binding domain"/>
    <property type="match status" value="1"/>
</dbReference>
<evidence type="ECO:0000259" key="4">
    <source>
        <dbReference type="Pfam" id="PF07992"/>
    </source>
</evidence>
<reference evidence="5" key="1">
    <citation type="submission" date="2022-06" db="EMBL/GenBank/DDBJ databases">
        <title>Ornithinimicrobium JY.X270.</title>
        <authorList>
            <person name="Huang Y."/>
        </authorList>
    </citation>
    <scope>NUCLEOTIDE SEQUENCE</scope>
    <source>
        <strain evidence="5">JY.X270</strain>
    </source>
</reference>
<evidence type="ECO:0000256" key="3">
    <source>
        <dbReference type="ARBA" id="ARBA00048132"/>
    </source>
</evidence>
<organism evidence="5 6">
    <name type="scientific">Ornithinimicrobium cryptoxanthini</name>
    <dbReference type="NCBI Taxonomy" id="2934161"/>
    <lineage>
        <taxon>Bacteria</taxon>
        <taxon>Bacillati</taxon>
        <taxon>Actinomycetota</taxon>
        <taxon>Actinomycetes</taxon>
        <taxon>Micrococcales</taxon>
        <taxon>Ornithinimicrobiaceae</taxon>
        <taxon>Ornithinimicrobium</taxon>
    </lineage>
</organism>
<proteinExistence type="predicted"/>
<dbReference type="PRINTS" id="PR00469">
    <property type="entry name" value="PNDRDTASEII"/>
</dbReference>
<evidence type="ECO:0000313" key="5">
    <source>
        <dbReference type="EMBL" id="USQ75649.1"/>
    </source>
</evidence>
<protein>
    <submittedName>
        <fullName evidence="5">NAD(P)/FAD-dependent oxidoreductase</fullName>
    </submittedName>
</protein>
<dbReference type="EMBL" id="CP099490">
    <property type="protein sequence ID" value="USQ75649.1"/>
    <property type="molecule type" value="Genomic_DNA"/>
</dbReference>
<name>A0ABY4YGC0_9MICO</name>
<dbReference type="Proteomes" id="UP001056535">
    <property type="component" value="Chromosome"/>
</dbReference>
<keyword evidence="1" id="KW-0285">Flavoprotein</keyword>
<evidence type="ECO:0000256" key="2">
    <source>
        <dbReference type="ARBA" id="ARBA00023002"/>
    </source>
</evidence>
<dbReference type="InterPro" id="IPR036188">
    <property type="entry name" value="FAD/NAD-bd_sf"/>
</dbReference>
<dbReference type="PANTHER" id="PTHR48105">
    <property type="entry name" value="THIOREDOXIN REDUCTASE 1-RELATED-RELATED"/>
    <property type="match status" value="1"/>
</dbReference>
<dbReference type="InterPro" id="IPR050097">
    <property type="entry name" value="Ferredoxin-NADP_redctase_2"/>
</dbReference>
<dbReference type="RefSeq" id="WP_252620075.1">
    <property type="nucleotide sequence ID" value="NZ_CP099490.1"/>
</dbReference>
<keyword evidence="2" id="KW-0560">Oxidoreductase</keyword>
<dbReference type="PRINTS" id="PR00368">
    <property type="entry name" value="FADPNR"/>
</dbReference>
<sequence>MIVVRHGYPALHRPIPIRSDKAALPRPERTPPGDLAYYDVVVIGGGAAGLSAALVLSRARRKVLVVDAGAPRNAPASHMHGYLSRDGLPPHELLAVGRDEVTRYSGEVVAGTVTDLVPDGRNGFWVLLGDGQRIPARRLLVTTGLHDELPDIPGLSDRWARDVLHCPYCHGHEVRDRQLGVIGGSPGAVRYAQIVRQWTHDLVYFTPPDLLTAAERSELVARAIRVREGTVAQLVIEDDQLVGVQLSDGCVVPRDALFVPPRFVPHTGLLAGLGCEVNDDGWVTTDATGRTSVPGIWAAGNVVDPRAQVITAAGAGSASAIALNADLVEEDVRNAVRDFHRDVAS</sequence>
<feature type="domain" description="FAD/NAD(P)-binding" evidence="4">
    <location>
        <begin position="38"/>
        <end position="313"/>
    </location>
</feature>
<keyword evidence="6" id="KW-1185">Reference proteome</keyword>
<comment type="catalytic activity">
    <reaction evidence="3">
        <text>[thioredoxin]-dithiol + NADP(+) = [thioredoxin]-disulfide + NADPH + H(+)</text>
        <dbReference type="Rhea" id="RHEA:20345"/>
        <dbReference type="Rhea" id="RHEA-COMP:10698"/>
        <dbReference type="Rhea" id="RHEA-COMP:10700"/>
        <dbReference type="ChEBI" id="CHEBI:15378"/>
        <dbReference type="ChEBI" id="CHEBI:29950"/>
        <dbReference type="ChEBI" id="CHEBI:50058"/>
        <dbReference type="ChEBI" id="CHEBI:57783"/>
        <dbReference type="ChEBI" id="CHEBI:58349"/>
        <dbReference type="EC" id="1.8.1.9"/>
    </reaction>
</comment>